<comment type="caution">
    <text evidence="2">The sequence shown here is derived from an EMBL/GenBank/DDBJ whole genome shotgun (WGS) entry which is preliminary data.</text>
</comment>
<evidence type="ECO:0000313" key="3">
    <source>
        <dbReference type="Proteomes" id="UP001417504"/>
    </source>
</evidence>
<dbReference type="AlphaFoldDB" id="A0AAP0NIN4"/>
<dbReference type="EMBL" id="JBBNAE010000007">
    <property type="protein sequence ID" value="KAK9109732.1"/>
    <property type="molecule type" value="Genomic_DNA"/>
</dbReference>
<keyword evidence="3" id="KW-1185">Reference proteome</keyword>
<sequence length="258" mass="29078">MTREYKGGRNCDGAPASRVTTGEGRLPVTKELGCTLFVEGRLSFSWESGMGYFSAVAPVSLPLRPHPLGQMLPSQAEETSYLCISARSERENSDFIDLRQALVEQSTLHHKIPLLPSVSPCSSNKEMNSPGLMRPVVERFLRPSHPIKGGNRRKERQATKARLPIKKARENSKSNCNLRVDNSSGYIAFYFRSIRQWEILGKGTIQRPYSYATDSIGSFMNPRGGIFLQDRKLSQRQGKESLLLEEERLLSELEEWGE</sequence>
<accession>A0AAP0NIN4</accession>
<gene>
    <name evidence="2" type="ORF">Sjap_017792</name>
</gene>
<protein>
    <submittedName>
        <fullName evidence="2">Uncharacterized protein</fullName>
    </submittedName>
</protein>
<name>A0AAP0NIN4_9MAGN</name>
<evidence type="ECO:0000313" key="2">
    <source>
        <dbReference type="EMBL" id="KAK9109732.1"/>
    </source>
</evidence>
<feature type="region of interest" description="Disordered" evidence="1">
    <location>
        <begin position="1"/>
        <end position="22"/>
    </location>
</feature>
<dbReference type="Proteomes" id="UP001417504">
    <property type="component" value="Unassembled WGS sequence"/>
</dbReference>
<reference evidence="2 3" key="1">
    <citation type="submission" date="2024-01" db="EMBL/GenBank/DDBJ databases">
        <title>Genome assemblies of Stephania.</title>
        <authorList>
            <person name="Yang L."/>
        </authorList>
    </citation>
    <scope>NUCLEOTIDE SEQUENCE [LARGE SCALE GENOMIC DNA]</scope>
    <source>
        <strain evidence="2">QJT</strain>
        <tissue evidence="2">Leaf</tissue>
    </source>
</reference>
<organism evidence="2 3">
    <name type="scientific">Stephania japonica</name>
    <dbReference type="NCBI Taxonomy" id="461633"/>
    <lineage>
        <taxon>Eukaryota</taxon>
        <taxon>Viridiplantae</taxon>
        <taxon>Streptophyta</taxon>
        <taxon>Embryophyta</taxon>
        <taxon>Tracheophyta</taxon>
        <taxon>Spermatophyta</taxon>
        <taxon>Magnoliopsida</taxon>
        <taxon>Ranunculales</taxon>
        <taxon>Menispermaceae</taxon>
        <taxon>Menispermoideae</taxon>
        <taxon>Cissampelideae</taxon>
        <taxon>Stephania</taxon>
    </lineage>
</organism>
<proteinExistence type="predicted"/>
<evidence type="ECO:0000256" key="1">
    <source>
        <dbReference type="SAM" id="MobiDB-lite"/>
    </source>
</evidence>